<organism evidence="2 3">
    <name type="scientific">Lentinus tigrinus ALCF2SS1-6</name>
    <dbReference type="NCBI Taxonomy" id="1328759"/>
    <lineage>
        <taxon>Eukaryota</taxon>
        <taxon>Fungi</taxon>
        <taxon>Dikarya</taxon>
        <taxon>Basidiomycota</taxon>
        <taxon>Agaricomycotina</taxon>
        <taxon>Agaricomycetes</taxon>
        <taxon>Polyporales</taxon>
        <taxon>Polyporaceae</taxon>
        <taxon>Lentinus</taxon>
    </lineage>
</organism>
<reference evidence="2" key="1">
    <citation type="journal article" date="2018" name="Genome Biol. Evol.">
        <title>Genomics and development of Lentinus tigrinus, a white-rot wood-decaying mushroom with dimorphic fruiting bodies.</title>
        <authorList>
            <person name="Wu B."/>
            <person name="Xu Z."/>
            <person name="Knudson A."/>
            <person name="Carlson A."/>
            <person name="Chen N."/>
            <person name="Kovaka S."/>
            <person name="LaButti K."/>
            <person name="Lipzen A."/>
            <person name="Pennachio C."/>
            <person name="Riley R."/>
            <person name="Schakwitz W."/>
            <person name="Umezawa K."/>
            <person name="Ohm R.A."/>
            <person name="Grigoriev I.V."/>
            <person name="Nagy L.G."/>
            <person name="Gibbons J."/>
            <person name="Hibbett D."/>
        </authorList>
    </citation>
    <scope>NUCLEOTIDE SEQUENCE [LARGE SCALE GENOMIC DNA]</scope>
    <source>
        <strain evidence="2">ALCF2SS1-6</strain>
    </source>
</reference>
<evidence type="ECO:0000313" key="2">
    <source>
        <dbReference type="EMBL" id="RPD60399.1"/>
    </source>
</evidence>
<sequence length="175" mass="19760">MTDGDARDVLYVRAWGGGVLNIAWCGVRCAREGRWWTCAVIMSWAATRRVGGGKTISSRSHDRQAPSYVRLRDSRDHSERTTGSLGWCEECDAPASTQQPRTRWESGARRQPRRRPRLCLCCELASDLARARASEETRRYQIRLARWADARCARSHLDPLASGQRTMNPSPASVE</sequence>
<proteinExistence type="predicted"/>
<name>A0A5C2SB94_9APHY</name>
<keyword evidence="3" id="KW-1185">Reference proteome</keyword>
<dbReference type="EMBL" id="ML122266">
    <property type="protein sequence ID" value="RPD60399.1"/>
    <property type="molecule type" value="Genomic_DNA"/>
</dbReference>
<accession>A0A5C2SB94</accession>
<dbReference type="Proteomes" id="UP000313359">
    <property type="component" value="Unassembled WGS sequence"/>
</dbReference>
<protein>
    <submittedName>
        <fullName evidence="2">Uncharacterized protein</fullName>
    </submittedName>
</protein>
<evidence type="ECO:0000256" key="1">
    <source>
        <dbReference type="SAM" id="MobiDB-lite"/>
    </source>
</evidence>
<feature type="compositionally biased region" description="Basic and acidic residues" evidence="1">
    <location>
        <begin position="59"/>
        <end position="80"/>
    </location>
</feature>
<feature type="region of interest" description="Disordered" evidence="1">
    <location>
        <begin position="52"/>
        <end position="81"/>
    </location>
</feature>
<evidence type="ECO:0000313" key="3">
    <source>
        <dbReference type="Proteomes" id="UP000313359"/>
    </source>
</evidence>
<dbReference type="AlphaFoldDB" id="A0A5C2SB94"/>
<gene>
    <name evidence="2" type="ORF">L227DRAFT_101135</name>
</gene>